<accession>A0A180G3V3</accession>
<evidence type="ECO:0000256" key="1">
    <source>
        <dbReference type="SAM" id="MobiDB-lite"/>
    </source>
</evidence>
<evidence type="ECO:0000313" key="4">
    <source>
        <dbReference type="Proteomes" id="UP000005240"/>
    </source>
</evidence>
<feature type="compositionally biased region" description="Basic and acidic residues" evidence="1">
    <location>
        <begin position="78"/>
        <end position="97"/>
    </location>
</feature>
<organism evidence="2">
    <name type="scientific">Puccinia triticina (isolate 1-1 / race 1 (BBBD))</name>
    <name type="common">Brown leaf rust fungus</name>
    <dbReference type="NCBI Taxonomy" id="630390"/>
    <lineage>
        <taxon>Eukaryota</taxon>
        <taxon>Fungi</taxon>
        <taxon>Dikarya</taxon>
        <taxon>Basidiomycota</taxon>
        <taxon>Pucciniomycotina</taxon>
        <taxon>Pucciniomycetes</taxon>
        <taxon>Pucciniales</taxon>
        <taxon>Pucciniaceae</taxon>
        <taxon>Puccinia</taxon>
    </lineage>
</organism>
<feature type="compositionally biased region" description="Low complexity" evidence="1">
    <location>
        <begin position="39"/>
        <end position="51"/>
    </location>
</feature>
<sequence length="435" mass="47503">MSGTALPMNVTTRFRARSIPSAGTGVVGPIRHSAAVSPAGSAAAPYGGRSPNQVASTPRIHPDLDGAARLAELAPMIHSEDEGRNDGNDEDSAEPKTEPNPTNLGTEHAPEGMTTDQLADDLGLSVIQIKRVRRVASLPESDLVMATLMYLESIQDRLEPSVTQNATGNVSAAPPADCVNAIRGFVYHRDALIRTKTRQKLLMPALHSYGRTHTVTTRALIPNTPLVLVKAEIDAMDNEWKETHLPPGYLAEDNNATISVALLIRELLKYERSALAKLIMTGARPGPRANPVAIPQITDVVVSVLRDFSPRHALMTRADVAHSIHISLLVHMAYLCLHMFMQRQQDRTTTVARSPWEVIDRHLESMRRKSHDYKVAYGRLILAYDSQLFDGTKTASDLAAISVALPSEDEVQAILVRRGQEAPLDEDEEGAIHTF</sequence>
<reference evidence="2" key="1">
    <citation type="submission" date="2009-11" db="EMBL/GenBank/DDBJ databases">
        <authorList>
            <consortium name="The Broad Institute Genome Sequencing Platform"/>
            <person name="Ward D."/>
            <person name="Feldgarden M."/>
            <person name="Earl A."/>
            <person name="Young S.K."/>
            <person name="Zeng Q."/>
            <person name="Koehrsen M."/>
            <person name="Alvarado L."/>
            <person name="Berlin A."/>
            <person name="Bochicchio J."/>
            <person name="Borenstein D."/>
            <person name="Chapman S.B."/>
            <person name="Chen Z."/>
            <person name="Engels R."/>
            <person name="Freedman E."/>
            <person name="Gellesch M."/>
            <person name="Goldberg J."/>
            <person name="Griggs A."/>
            <person name="Gujja S."/>
            <person name="Heilman E."/>
            <person name="Heiman D."/>
            <person name="Hepburn T."/>
            <person name="Howarth C."/>
            <person name="Jen D."/>
            <person name="Larson L."/>
            <person name="Lewis B."/>
            <person name="Mehta T."/>
            <person name="Park D."/>
            <person name="Pearson M."/>
            <person name="Roberts A."/>
            <person name="Saif S."/>
            <person name="Shea T."/>
            <person name="Shenoy N."/>
            <person name="Sisk P."/>
            <person name="Stolte C."/>
            <person name="Sykes S."/>
            <person name="Thomson T."/>
            <person name="Walk T."/>
            <person name="White J."/>
            <person name="Yandava C."/>
            <person name="Izard J."/>
            <person name="Baranova O.V."/>
            <person name="Blanton J.M."/>
            <person name="Tanner A.C."/>
            <person name="Dewhirst F.E."/>
            <person name="Haas B."/>
            <person name="Nusbaum C."/>
            <person name="Birren B."/>
        </authorList>
    </citation>
    <scope>NUCLEOTIDE SEQUENCE [LARGE SCALE GENOMIC DNA]</scope>
    <source>
        <strain evidence="2">1-1 BBBD Race 1</strain>
    </source>
</reference>
<keyword evidence="4" id="KW-1185">Reference proteome</keyword>
<feature type="region of interest" description="Disordered" evidence="1">
    <location>
        <begin position="77"/>
        <end position="112"/>
    </location>
</feature>
<reference evidence="3 4" key="3">
    <citation type="journal article" date="2017" name="G3 (Bethesda)">
        <title>Comparative analysis highlights variable genome content of wheat rusts and divergence of the mating loci.</title>
        <authorList>
            <person name="Cuomo C.A."/>
            <person name="Bakkeren G."/>
            <person name="Khalil H.B."/>
            <person name="Panwar V."/>
            <person name="Joly D."/>
            <person name="Linning R."/>
            <person name="Sakthikumar S."/>
            <person name="Song X."/>
            <person name="Adiconis X."/>
            <person name="Fan L."/>
            <person name="Goldberg J.M."/>
            <person name="Levin J.Z."/>
            <person name="Young S."/>
            <person name="Zeng Q."/>
            <person name="Anikster Y."/>
            <person name="Bruce M."/>
            <person name="Wang M."/>
            <person name="Yin C."/>
            <person name="McCallum B."/>
            <person name="Szabo L.J."/>
            <person name="Hulbert S."/>
            <person name="Chen X."/>
            <person name="Fellers J.P."/>
        </authorList>
    </citation>
    <scope>NUCLEOTIDE SEQUENCE</scope>
    <source>
        <strain evidence="3">isolate 1-1 / race 1 (BBBD)</strain>
        <strain evidence="4">Isolate 1-1 / race 1 (BBBD)</strain>
    </source>
</reference>
<dbReference type="EnsemblFungi" id="PTTG_29457-t43_1">
    <property type="protein sequence ID" value="PTTG_29457-t43_1-p1"/>
    <property type="gene ID" value="PTTG_29457"/>
</dbReference>
<reference evidence="2" key="2">
    <citation type="submission" date="2016-05" db="EMBL/GenBank/DDBJ databases">
        <title>Comparative analysis highlights variable genome content of wheat rusts and divergence of the mating loci.</title>
        <authorList>
            <person name="Cuomo C.A."/>
            <person name="Bakkeren G."/>
            <person name="Szabo L."/>
            <person name="Khalil H."/>
            <person name="Joly D."/>
            <person name="Goldberg J."/>
            <person name="Young S."/>
            <person name="Zeng Q."/>
            <person name="Fellers J."/>
        </authorList>
    </citation>
    <scope>NUCLEOTIDE SEQUENCE [LARGE SCALE GENOMIC DNA]</scope>
    <source>
        <strain evidence="2">1-1 BBBD Race 1</strain>
    </source>
</reference>
<evidence type="ECO:0000313" key="2">
    <source>
        <dbReference type="EMBL" id="OAV87366.1"/>
    </source>
</evidence>
<dbReference type="Proteomes" id="UP000005240">
    <property type="component" value="Unassembled WGS sequence"/>
</dbReference>
<feature type="region of interest" description="Disordered" evidence="1">
    <location>
        <begin position="39"/>
        <end position="61"/>
    </location>
</feature>
<evidence type="ECO:0000313" key="3">
    <source>
        <dbReference type="EnsemblFungi" id="PTTG_29457-t43_1-p1"/>
    </source>
</evidence>
<gene>
    <name evidence="2" type="ORF">PTTG_29457</name>
</gene>
<dbReference type="EMBL" id="ADAS02000443">
    <property type="protein sequence ID" value="OAV87366.1"/>
    <property type="molecule type" value="Genomic_DNA"/>
</dbReference>
<dbReference type="VEuPathDB" id="FungiDB:PTTG_29457"/>
<reference evidence="3" key="4">
    <citation type="submission" date="2025-05" db="UniProtKB">
        <authorList>
            <consortium name="EnsemblFungi"/>
        </authorList>
    </citation>
    <scope>IDENTIFICATION</scope>
    <source>
        <strain evidence="3">isolate 1-1 / race 1 (BBBD)</strain>
    </source>
</reference>
<name>A0A180G3V3_PUCT1</name>
<dbReference type="OrthoDB" id="2504051at2759"/>
<protein>
    <submittedName>
        <fullName evidence="2 3">Uncharacterized protein</fullName>
    </submittedName>
</protein>
<proteinExistence type="predicted"/>
<dbReference type="AlphaFoldDB" id="A0A180G3V3"/>